<feature type="transmembrane region" description="Helical" evidence="6">
    <location>
        <begin position="293"/>
        <end position="315"/>
    </location>
</feature>
<reference evidence="9" key="1">
    <citation type="submission" date="2022-07" db="EMBL/GenBank/DDBJ databases">
        <title>Phylogenomic reconstructions and comparative analyses of Kickxellomycotina fungi.</title>
        <authorList>
            <person name="Reynolds N.K."/>
            <person name="Stajich J.E."/>
            <person name="Barry K."/>
            <person name="Grigoriev I.V."/>
            <person name="Crous P."/>
            <person name="Smith M.E."/>
        </authorList>
    </citation>
    <scope>NUCLEOTIDE SEQUENCE</scope>
    <source>
        <strain evidence="9">RSA 567</strain>
    </source>
</reference>
<feature type="transmembrane region" description="Helical" evidence="6">
    <location>
        <begin position="257"/>
        <end position="281"/>
    </location>
</feature>
<feature type="transmembrane region" description="Helical" evidence="6">
    <location>
        <begin position="214"/>
        <end position="237"/>
    </location>
</feature>
<keyword evidence="3 6" id="KW-0812">Transmembrane</keyword>
<feature type="transmembrane region" description="Helical" evidence="6">
    <location>
        <begin position="322"/>
        <end position="342"/>
    </location>
</feature>
<evidence type="ECO:0000256" key="2">
    <source>
        <dbReference type="ARBA" id="ARBA00022448"/>
    </source>
</evidence>
<evidence type="ECO:0000259" key="8">
    <source>
        <dbReference type="Pfam" id="PF19055"/>
    </source>
</evidence>
<evidence type="ECO:0000256" key="6">
    <source>
        <dbReference type="SAM" id="Phobius"/>
    </source>
</evidence>
<dbReference type="Pfam" id="PF01061">
    <property type="entry name" value="ABC2_membrane"/>
    <property type="match status" value="1"/>
</dbReference>
<sequence>MTIHQPSAKAFSLFDKVIMLSQGQMVYYGAVDQALGYFAGLGYQCGQHENPADFYLDLMSVDVSSKAAQERSHERVNRLIQHFHDSSAYCQASYGNQSATSDTLPSSTIQRAFNMLSYSFMDGDNSVRGLVTPGITGTSPCPGHRTMGDRDPVAWALPWYREFFVLLCRCWQAQIRDRMLVVAKGFQWLALMLIIGISFFQLKVDQASIQNRDGLLFFIPVGLSCVMIVLLTTTFSLERSVIARERRARSYRMSTFYLARFLTELPLTIGLTVINATGVYFLAGLQADTSKFIIFLGISILTVLVAISIGLATSATFANVDVALVMGAFSIVISLLYAGHLFNVDDVLIMLRWIKYVSFVRYSYQALAINEYTGLKFTCGEQQATLCVEKGEDILLRNSLDSLSLSTCMAVLAAIVLFFQIWAYNSLRWKNRPRSIWI</sequence>
<evidence type="ECO:0000256" key="1">
    <source>
        <dbReference type="ARBA" id="ARBA00004141"/>
    </source>
</evidence>
<evidence type="ECO:0000256" key="5">
    <source>
        <dbReference type="ARBA" id="ARBA00023136"/>
    </source>
</evidence>
<keyword evidence="10" id="KW-1185">Reference proteome</keyword>
<feature type="transmembrane region" description="Helical" evidence="6">
    <location>
        <begin position="403"/>
        <end position="424"/>
    </location>
</feature>
<dbReference type="Pfam" id="PF19055">
    <property type="entry name" value="ABC2_membrane_7"/>
    <property type="match status" value="1"/>
</dbReference>
<organism evidence="9 10">
    <name type="scientific">Dimargaris verticillata</name>
    <dbReference type="NCBI Taxonomy" id="2761393"/>
    <lineage>
        <taxon>Eukaryota</taxon>
        <taxon>Fungi</taxon>
        <taxon>Fungi incertae sedis</taxon>
        <taxon>Zoopagomycota</taxon>
        <taxon>Kickxellomycotina</taxon>
        <taxon>Dimargaritomycetes</taxon>
        <taxon>Dimargaritales</taxon>
        <taxon>Dimargaritaceae</taxon>
        <taxon>Dimargaris</taxon>
    </lineage>
</organism>
<evidence type="ECO:0000259" key="7">
    <source>
        <dbReference type="Pfam" id="PF01061"/>
    </source>
</evidence>
<gene>
    <name evidence="9" type="ORF">H4R34_003662</name>
</gene>
<evidence type="ECO:0000313" key="9">
    <source>
        <dbReference type="EMBL" id="KAJ1977241.1"/>
    </source>
</evidence>
<feature type="domain" description="ABC-2 type transporter transmembrane" evidence="7">
    <location>
        <begin position="162"/>
        <end position="372"/>
    </location>
</feature>
<proteinExistence type="predicted"/>
<feature type="domain" description="ABC transporter family G" evidence="8">
    <location>
        <begin position="4"/>
        <end position="74"/>
    </location>
</feature>
<dbReference type="PANTHER" id="PTHR48041:SF139">
    <property type="entry name" value="PROTEIN SCARLET"/>
    <property type="match status" value="1"/>
</dbReference>
<dbReference type="AlphaFoldDB" id="A0A9W8B1V4"/>
<dbReference type="GO" id="GO:0016020">
    <property type="term" value="C:membrane"/>
    <property type="evidence" value="ECO:0007669"/>
    <property type="project" value="UniProtKB-SubCell"/>
</dbReference>
<comment type="subcellular location">
    <subcellularLocation>
        <location evidence="1">Membrane</location>
        <topology evidence="1">Multi-pass membrane protein</topology>
    </subcellularLocation>
</comment>
<comment type="caution">
    <text evidence="9">The sequence shown here is derived from an EMBL/GenBank/DDBJ whole genome shotgun (WGS) entry which is preliminary data.</text>
</comment>
<feature type="transmembrane region" description="Helical" evidence="6">
    <location>
        <begin position="185"/>
        <end position="202"/>
    </location>
</feature>
<evidence type="ECO:0008006" key="11">
    <source>
        <dbReference type="Google" id="ProtNLM"/>
    </source>
</evidence>
<keyword evidence="5 6" id="KW-0472">Membrane</keyword>
<evidence type="ECO:0000256" key="4">
    <source>
        <dbReference type="ARBA" id="ARBA00022989"/>
    </source>
</evidence>
<dbReference type="OrthoDB" id="66620at2759"/>
<keyword evidence="4 6" id="KW-1133">Transmembrane helix</keyword>
<keyword evidence="2" id="KW-0813">Transport</keyword>
<dbReference type="PANTHER" id="PTHR48041">
    <property type="entry name" value="ABC TRANSPORTER G FAMILY MEMBER 28"/>
    <property type="match status" value="1"/>
</dbReference>
<dbReference type="InterPro" id="IPR050352">
    <property type="entry name" value="ABCG_transporters"/>
</dbReference>
<dbReference type="EMBL" id="JANBQB010000364">
    <property type="protein sequence ID" value="KAJ1977241.1"/>
    <property type="molecule type" value="Genomic_DNA"/>
</dbReference>
<dbReference type="InterPro" id="IPR013525">
    <property type="entry name" value="ABC2_TM"/>
</dbReference>
<evidence type="ECO:0000256" key="3">
    <source>
        <dbReference type="ARBA" id="ARBA00022692"/>
    </source>
</evidence>
<accession>A0A9W8B1V4</accession>
<dbReference type="InterPro" id="IPR043926">
    <property type="entry name" value="ABCG_dom"/>
</dbReference>
<evidence type="ECO:0000313" key="10">
    <source>
        <dbReference type="Proteomes" id="UP001151582"/>
    </source>
</evidence>
<protein>
    <recommendedName>
        <fullName evidence="11">ABC-2 type transporter domain-containing protein</fullName>
    </recommendedName>
</protein>
<dbReference type="Proteomes" id="UP001151582">
    <property type="component" value="Unassembled WGS sequence"/>
</dbReference>
<dbReference type="GO" id="GO:0140359">
    <property type="term" value="F:ABC-type transporter activity"/>
    <property type="evidence" value="ECO:0007669"/>
    <property type="project" value="InterPro"/>
</dbReference>
<name>A0A9W8B1V4_9FUNG</name>